<reference evidence="1 2" key="1">
    <citation type="submission" date="2019-06" db="EMBL/GenBank/DDBJ databases">
        <title>A chromosomal-level reference genome of Carpinus fangiana (Coryloideae, Betulaceae).</title>
        <authorList>
            <person name="Yang X."/>
            <person name="Wang Z."/>
            <person name="Zhang L."/>
            <person name="Hao G."/>
            <person name="Liu J."/>
            <person name="Yang Y."/>
        </authorList>
    </citation>
    <scope>NUCLEOTIDE SEQUENCE [LARGE SCALE GENOMIC DNA]</scope>
    <source>
        <strain evidence="1">Cfa_2016G</strain>
        <tissue evidence="1">Leaf</tissue>
    </source>
</reference>
<comment type="caution">
    <text evidence="1">The sequence shown here is derived from an EMBL/GenBank/DDBJ whole genome shotgun (WGS) entry which is preliminary data.</text>
</comment>
<evidence type="ECO:0000313" key="2">
    <source>
        <dbReference type="Proteomes" id="UP000327013"/>
    </source>
</evidence>
<name>A0A5N6KYX5_9ROSI</name>
<sequence length="82" mass="9046">MAGLWDLRGVRVLNVVVVGYWILKGESVNLEGLLLKVEDFVLMVAKVEVEGQVRVAMGVSLELRNLRECSVFEENSGEGLAL</sequence>
<keyword evidence="2" id="KW-1185">Reference proteome</keyword>
<accession>A0A5N6KYX5</accession>
<dbReference type="EMBL" id="VIBQ01000022">
    <property type="protein sequence ID" value="KAB8380447.1"/>
    <property type="molecule type" value="Genomic_DNA"/>
</dbReference>
<proteinExistence type="predicted"/>
<protein>
    <submittedName>
        <fullName evidence="1">Uncharacterized protein</fullName>
    </submittedName>
</protein>
<organism evidence="1 2">
    <name type="scientific">Carpinus fangiana</name>
    <dbReference type="NCBI Taxonomy" id="176857"/>
    <lineage>
        <taxon>Eukaryota</taxon>
        <taxon>Viridiplantae</taxon>
        <taxon>Streptophyta</taxon>
        <taxon>Embryophyta</taxon>
        <taxon>Tracheophyta</taxon>
        <taxon>Spermatophyta</taxon>
        <taxon>Magnoliopsida</taxon>
        <taxon>eudicotyledons</taxon>
        <taxon>Gunneridae</taxon>
        <taxon>Pentapetalae</taxon>
        <taxon>rosids</taxon>
        <taxon>fabids</taxon>
        <taxon>Fagales</taxon>
        <taxon>Betulaceae</taxon>
        <taxon>Carpinus</taxon>
    </lineage>
</organism>
<dbReference type="AlphaFoldDB" id="A0A5N6KYX5"/>
<evidence type="ECO:0000313" key="1">
    <source>
        <dbReference type="EMBL" id="KAB8380447.1"/>
    </source>
</evidence>
<dbReference type="Proteomes" id="UP000327013">
    <property type="component" value="Unassembled WGS sequence"/>
</dbReference>
<gene>
    <name evidence="1" type="ORF">FH972_024756</name>
</gene>